<dbReference type="HOGENOM" id="CLU_174487_0_0_1"/>
<protein>
    <submittedName>
        <fullName evidence="1">Uncharacterized protein</fullName>
    </submittedName>
</protein>
<accession>B6SN27</accession>
<proteinExistence type="evidence at transcript level"/>
<name>B6SN27_MAIZE</name>
<evidence type="ECO:0000313" key="1">
    <source>
        <dbReference type="EMBL" id="ACG26260.1"/>
    </source>
</evidence>
<reference evidence="1" key="1">
    <citation type="journal article" date="2009" name="Plant Mol. Biol.">
        <title>Insights into corn genes derived from large-scale cDNA sequencing.</title>
        <authorList>
            <person name="Alexandrov N.N."/>
            <person name="Brover V.V."/>
            <person name="Freidin S."/>
            <person name="Troukhan M.E."/>
            <person name="Tatarinova T.V."/>
            <person name="Zhang H."/>
            <person name="Swaller T.J."/>
            <person name="Lu Y.P."/>
            <person name="Bouck J."/>
            <person name="Flavell R.B."/>
            <person name="Feldmann K.A."/>
        </authorList>
    </citation>
    <scope>NUCLEOTIDE SEQUENCE</scope>
</reference>
<organism evidence="1">
    <name type="scientific">Zea mays</name>
    <name type="common">Maize</name>
    <dbReference type="NCBI Taxonomy" id="4577"/>
    <lineage>
        <taxon>Eukaryota</taxon>
        <taxon>Viridiplantae</taxon>
        <taxon>Streptophyta</taxon>
        <taxon>Embryophyta</taxon>
        <taxon>Tracheophyta</taxon>
        <taxon>Spermatophyta</taxon>
        <taxon>Magnoliopsida</taxon>
        <taxon>Liliopsida</taxon>
        <taxon>Poales</taxon>
        <taxon>Poaceae</taxon>
        <taxon>PACMAD clade</taxon>
        <taxon>Panicoideae</taxon>
        <taxon>Andropogonodae</taxon>
        <taxon>Andropogoneae</taxon>
        <taxon>Tripsacinae</taxon>
        <taxon>Zea</taxon>
    </lineage>
</organism>
<sequence>MAGTHKKRMEDRFGSFFSFDEDSESEDISLDELEEELKEHKNCDVLVTILTNGEKQRGMATLVEGDLGHTEEALIQV</sequence>
<dbReference type="EMBL" id="EU954142">
    <property type="protein sequence ID" value="ACG26260.1"/>
    <property type="molecule type" value="mRNA"/>
</dbReference>
<dbReference type="AlphaFoldDB" id="B6SN27"/>
<dbReference type="ExpressionAtlas" id="B6SN27">
    <property type="expression patterns" value="baseline and differential"/>
</dbReference>